<dbReference type="AlphaFoldDB" id="A0A7S0FM72"/>
<keyword evidence="2" id="KW-0732">Signal</keyword>
<name>A0A7S0FM72_9STRA</name>
<evidence type="ECO:0000256" key="2">
    <source>
        <dbReference type="SAM" id="SignalP"/>
    </source>
</evidence>
<proteinExistence type="predicted"/>
<feature type="coiled-coil region" evidence="1">
    <location>
        <begin position="51"/>
        <end position="81"/>
    </location>
</feature>
<dbReference type="EMBL" id="HBEJ01008862">
    <property type="protein sequence ID" value="CAD8368976.1"/>
    <property type="molecule type" value="Transcribed_RNA"/>
</dbReference>
<keyword evidence="1" id="KW-0175">Coiled coil</keyword>
<feature type="chain" id="PRO_5030533039" evidence="2">
    <location>
        <begin position="18"/>
        <end position="203"/>
    </location>
</feature>
<reference evidence="3" key="1">
    <citation type="submission" date="2021-01" db="EMBL/GenBank/DDBJ databases">
        <authorList>
            <person name="Corre E."/>
            <person name="Pelletier E."/>
            <person name="Niang G."/>
            <person name="Scheremetjew M."/>
            <person name="Finn R."/>
            <person name="Kale V."/>
            <person name="Holt S."/>
            <person name="Cochrane G."/>
            <person name="Meng A."/>
            <person name="Brown T."/>
            <person name="Cohen L."/>
        </authorList>
    </citation>
    <scope>NUCLEOTIDE SEQUENCE</scope>
    <source>
        <strain evidence="3">CCMP3303</strain>
    </source>
</reference>
<evidence type="ECO:0000256" key="1">
    <source>
        <dbReference type="SAM" id="Coils"/>
    </source>
</evidence>
<sequence length="203" mass="22522">MKITSLILLQSACSASAFLPPIAGPERTSTIMVRSRSSVDYCNEVEYTTQIEEMSRLLAESNENLARIKELAENIKDLEIQDITLADLGSSPEASMLRRAVAEAKAAVDTFGPNSAEARLSWKDVDKATEEYQYNEQSGEKPWQSHPSYRYSAAHILAHHNYNAVVDSKVLSDAAWSIDQLDALAHFVNIEKARLVESDALHP</sequence>
<feature type="signal peptide" evidence="2">
    <location>
        <begin position="1"/>
        <end position="17"/>
    </location>
</feature>
<evidence type="ECO:0000313" key="3">
    <source>
        <dbReference type="EMBL" id="CAD8368976.1"/>
    </source>
</evidence>
<accession>A0A7S0FM72</accession>
<gene>
    <name evidence="3" type="ORF">MPOL1434_LOCUS5199</name>
</gene>
<protein>
    <submittedName>
        <fullName evidence="3">Uncharacterized protein</fullName>
    </submittedName>
</protein>
<organism evidence="3">
    <name type="scientific">Minutocellus polymorphus</name>
    <dbReference type="NCBI Taxonomy" id="265543"/>
    <lineage>
        <taxon>Eukaryota</taxon>
        <taxon>Sar</taxon>
        <taxon>Stramenopiles</taxon>
        <taxon>Ochrophyta</taxon>
        <taxon>Bacillariophyta</taxon>
        <taxon>Mediophyceae</taxon>
        <taxon>Cymatosirophycidae</taxon>
        <taxon>Cymatosirales</taxon>
        <taxon>Cymatosiraceae</taxon>
        <taxon>Minutocellus</taxon>
    </lineage>
</organism>